<proteinExistence type="predicted"/>
<dbReference type="Proteomes" id="UP001595868">
    <property type="component" value="Unassembled WGS sequence"/>
</dbReference>
<evidence type="ECO:0008006" key="4">
    <source>
        <dbReference type="Google" id="ProtNLM"/>
    </source>
</evidence>
<evidence type="ECO:0000256" key="1">
    <source>
        <dbReference type="SAM" id="SignalP"/>
    </source>
</evidence>
<name>A0ABV8KIS7_9ACTN</name>
<organism evidence="2 3">
    <name type="scientific">Micromonospora zhanjiangensis</name>
    <dbReference type="NCBI Taxonomy" id="1522057"/>
    <lineage>
        <taxon>Bacteria</taxon>
        <taxon>Bacillati</taxon>
        <taxon>Actinomycetota</taxon>
        <taxon>Actinomycetes</taxon>
        <taxon>Micromonosporales</taxon>
        <taxon>Micromonosporaceae</taxon>
        <taxon>Micromonospora</taxon>
    </lineage>
</organism>
<feature type="signal peptide" evidence="1">
    <location>
        <begin position="1"/>
        <end position="29"/>
    </location>
</feature>
<evidence type="ECO:0000313" key="3">
    <source>
        <dbReference type="Proteomes" id="UP001595868"/>
    </source>
</evidence>
<reference evidence="3" key="1">
    <citation type="journal article" date="2019" name="Int. J. Syst. Evol. Microbiol.">
        <title>The Global Catalogue of Microorganisms (GCM) 10K type strain sequencing project: providing services to taxonomists for standard genome sequencing and annotation.</title>
        <authorList>
            <consortium name="The Broad Institute Genomics Platform"/>
            <consortium name="The Broad Institute Genome Sequencing Center for Infectious Disease"/>
            <person name="Wu L."/>
            <person name="Ma J."/>
        </authorList>
    </citation>
    <scope>NUCLEOTIDE SEQUENCE [LARGE SCALE GENOMIC DNA]</scope>
    <source>
        <strain evidence="3">2902at01</strain>
    </source>
</reference>
<protein>
    <recommendedName>
        <fullName evidence="4">SH3 domain-containing protein</fullName>
    </recommendedName>
</protein>
<sequence>MPFRKLASIAATGILGATLGLAVPTAAQASHTCRSPGVTNNGDGYGIMKGGYNLKVAPYSDCGNVAFLGKGTKLYFWCLSFNEYGTPWMYGRVAGTSTYGWMSIENFSSMTGNRGICP</sequence>
<comment type="caution">
    <text evidence="2">The sequence shown here is derived from an EMBL/GenBank/DDBJ whole genome shotgun (WGS) entry which is preliminary data.</text>
</comment>
<evidence type="ECO:0000313" key="2">
    <source>
        <dbReference type="EMBL" id="MFC4105827.1"/>
    </source>
</evidence>
<dbReference type="EMBL" id="JBHSBN010000004">
    <property type="protein sequence ID" value="MFC4105827.1"/>
    <property type="molecule type" value="Genomic_DNA"/>
</dbReference>
<gene>
    <name evidence="2" type="ORF">ACFOX0_07750</name>
</gene>
<keyword evidence="3" id="KW-1185">Reference proteome</keyword>
<accession>A0ABV8KIS7</accession>
<dbReference type="RefSeq" id="WP_377543142.1">
    <property type="nucleotide sequence ID" value="NZ_JBHSBN010000004.1"/>
</dbReference>
<keyword evidence="1" id="KW-0732">Signal</keyword>
<feature type="chain" id="PRO_5045966658" description="SH3 domain-containing protein" evidence="1">
    <location>
        <begin position="30"/>
        <end position="118"/>
    </location>
</feature>